<dbReference type="PANTHER" id="PTHR42760:SF135">
    <property type="entry name" value="BLL7886 PROTEIN"/>
    <property type="match status" value="1"/>
</dbReference>
<dbReference type="EMBL" id="JAHUZE010000001">
    <property type="protein sequence ID" value="MBV7377578.1"/>
    <property type="molecule type" value="Genomic_DNA"/>
</dbReference>
<protein>
    <submittedName>
        <fullName evidence="1">SDR family oxidoreductase</fullName>
    </submittedName>
</protein>
<dbReference type="CDD" id="cd05233">
    <property type="entry name" value="SDR_c"/>
    <property type="match status" value="1"/>
</dbReference>
<name>A0ABS6SX81_9RHOB</name>
<dbReference type="InterPro" id="IPR002347">
    <property type="entry name" value="SDR_fam"/>
</dbReference>
<evidence type="ECO:0000313" key="2">
    <source>
        <dbReference type="Proteomes" id="UP000756530"/>
    </source>
</evidence>
<dbReference type="Proteomes" id="UP000756530">
    <property type="component" value="Unassembled WGS sequence"/>
</dbReference>
<dbReference type="Pfam" id="PF13561">
    <property type="entry name" value="adh_short_C2"/>
    <property type="match status" value="1"/>
</dbReference>
<dbReference type="InterPro" id="IPR020904">
    <property type="entry name" value="Sc_DH/Rdtase_CS"/>
</dbReference>
<proteinExistence type="predicted"/>
<gene>
    <name evidence="1" type="ORF">KJP28_01480</name>
</gene>
<organism evidence="1 2">
    <name type="scientific">Maritimibacter dapengensis</name>
    <dbReference type="NCBI Taxonomy" id="2836868"/>
    <lineage>
        <taxon>Bacteria</taxon>
        <taxon>Pseudomonadati</taxon>
        <taxon>Pseudomonadota</taxon>
        <taxon>Alphaproteobacteria</taxon>
        <taxon>Rhodobacterales</taxon>
        <taxon>Roseobacteraceae</taxon>
        <taxon>Maritimibacter</taxon>
    </lineage>
</organism>
<dbReference type="RefSeq" id="WP_218390457.1">
    <property type="nucleotide sequence ID" value="NZ_JAHUZE010000001.1"/>
</dbReference>
<reference evidence="1 2" key="1">
    <citation type="submission" date="2021-05" db="EMBL/GenBank/DDBJ databases">
        <title>Culturable bacteria isolated from Daya Bay.</title>
        <authorList>
            <person name="Zheng W."/>
            <person name="Yu S."/>
            <person name="Huang Y."/>
        </authorList>
    </citation>
    <scope>NUCLEOTIDE SEQUENCE [LARGE SCALE GENOMIC DNA]</scope>
    <source>
        <strain evidence="1 2">DP4N28-5</strain>
    </source>
</reference>
<sequence length="407" mass="41891">MSKTCALVTGGADGIGWSICQTLVAQGYLCAVADIDGEKAQARAATLGPGNVALTVDLSDVEAARALPDRARRALGDLHLVVNNAGITDNAGRTIPDMDERKFNEIVTVNLDSVAAICRAGAEVMGPAGRIVNLASGASFRPLPLRGPYSATKAGIVELTRALAREWRGAPFVSAVAPGYIRTPLVEDLIANGRIDPEAVAKGIPRGRLGQSQDIANAVAFLAGPAGAVMNGQCLSVDGGVLAAAGAGYGHRDGQPTTDEPVLVIGEGGLATALASALPGARRVDMSAVRFTSDAPLIVVIDVDAPAWASPLEHLRKLEGARVAGGSTAPVLFVCEEQAEARAEQRALNQAIGMFARTRALEEAERGTRINALIVPQGDTSAVPLAAFLVSEAADYVQAQSINVVAN</sequence>
<dbReference type="PROSITE" id="PS00061">
    <property type="entry name" value="ADH_SHORT"/>
    <property type="match status" value="1"/>
</dbReference>
<dbReference type="PANTHER" id="PTHR42760">
    <property type="entry name" value="SHORT-CHAIN DEHYDROGENASES/REDUCTASES FAMILY MEMBER"/>
    <property type="match status" value="1"/>
</dbReference>
<accession>A0ABS6SX81</accession>
<comment type="caution">
    <text evidence="1">The sequence shown here is derived from an EMBL/GenBank/DDBJ whole genome shotgun (WGS) entry which is preliminary data.</text>
</comment>
<keyword evidence="2" id="KW-1185">Reference proteome</keyword>
<evidence type="ECO:0000313" key="1">
    <source>
        <dbReference type="EMBL" id="MBV7377578.1"/>
    </source>
</evidence>